<comment type="caution">
    <text evidence="2">The sequence shown here is derived from an EMBL/GenBank/DDBJ whole genome shotgun (WGS) entry which is preliminary data.</text>
</comment>
<proteinExistence type="predicted"/>
<dbReference type="Proteomes" id="UP000299102">
    <property type="component" value="Unassembled WGS sequence"/>
</dbReference>
<evidence type="ECO:0000313" key="3">
    <source>
        <dbReference type="Proteomes" id="UP000299102"/>
    </source>
</evidence>
<dbReference type="EMBL" id="BGZK01000583">
    <property type="protein sequence ID" value="GBP51553.1"/>
    <property type="molecule type" value="Genomic_DNA"/>
</dbReference>
<sequence>MADVTSSSIGARGHKNLSLEEMKKLFFQFLTDRARSRESSPSPSVSSGKRFSNTPSSDETSDQSDSRTKRSRRNLLKRYGKRIITVNVKLFAGIQTK</sequence>
<evidence type="ECO:0000256" key="1">
    <source>
        <dbReference type="SAM" id="MobiDB-lite"/>
    </source>
</evidence>
<name>A0A4C1WKK7_EUMVA</name>
<organism evidence="2 3">
    <name type="scientific">Eumeta variegata</name>
    <name type="common">Bagworm moth</name>
    <name type="synonym">Eumeta japonica</name>
    <dbReference type="NCBI Taxonomy" id="151549"/>
    <lineage>
        <taxon>Eukaryota</taxon>
        <taxon>Metazoa</taxon>
        <taxon>Ecdysozoa</taxon>
        <taxon>Arthropoda</taxon>
        <taxon>Hexapoda</taxon>
        <taxon>Insecta</taxon>
        <taxon>Pterygota</taxon>
        <taxon>Neoptera</taxon>
        <taxon>Endopterygota</taxon>
        <taxon>Lepidoptera</taxon>
        <taxon>Glossata</taxon>
        <taxon>Ditrysia</taxon>
        <taxon>Tineoidea</taxon>
        <taxon>Psychidae</taxon>
        <taxon>Oiketicinae</taxon>
        <taxon>Eumeta</taxon>
    </lineage>
</organism>
<accession>A0A4C1WKK7</accession>
<feature type="compositionally biased region" description="Low complexity" evidence="1">
    <location>
        <begin position="39"/>
        <end position="52"/>
    </location>
</feature>
<feature type="region of interest" description="Disordered" evidence="1">
    <location>
        <begin position="34"/>
        <end position="76"/>
    </location>
</feature>
<evidence type="ECO:0000313" key="2">
    <source>
        <dbReference type="EMBL" id="GBP51553.1"/>
    </source>
</evidence>
<protein>
    <submittedName>
        <fullName evidence="2">Uncharacterized protein</fullName>
    </submittedName>
</protein>
<keyword evidence="3" id="KW-1185">Reference proteome</keyword>
<gene>
    <name evidence="2" type="ORF">EVAR_34439_1</name>
</gene>
<dbReference type="AlphaFoldDB" id="A0A4C1WKK7"/>
<reference evidence="2 3" key="1">
    <citation type="journal article" date="2019" name="Commun. Biol.">
        <title>The bagworm genome reveals a unique fibroin gene that provides high tensile strength.</title>
        <authorList>
            <person name="Kono N."/>
            <person name="Nakamura H."/>
            <person name="Ohtoshi R."/>
            <person name="Tomita M."/>
            <person name="Numata K."/>
            <person name="Arakawa K."/>
        </authorList>
    </citation>
    <scope>NUCLEOTIDE SEQUENCE [LARGE SCALE GENOMIC DNA]</scope>
</reference>